<gene>
    <name evidence="4" type="ORF">FPOG_00229</name>
</gene>
<accession>K1GHD7</accession>
<dbReference type="PANTHER" id="PTHR22916:SF51">
    <property type="entry name" value="GLYCOSYLTRANSFERASE EPSH-RELATED"/>
    <property type="match status" value="1"/>
</dbReference>
<evidence type="ECO:0000313" key="4">
    <source>
        <dbReference type="EMBL" id="EKA93514.1"/>
    </source>
</evidence>
<organism evidence="4 5">
    <name type="scientific">Fusobacterium periodonticum D10</name>
    <dbReference type="NCBI Taxonomy" id="620833"/>
    <lineage>
        <taxon>Bacteria</taxon>
        <taxon>Fusobacteriati</taxon>
        <taxon>Fusobacteriota</taxon>
        <taxon>Fusobacteriia</taxon>
        <taxon>Fusobacteriales</taxon>
        <taxon>Fusobacteriaceae</taxon>
        <taxon>Fusobacterium</taxon>
    </lineage>
</organism>
<name>K1GHD7_9FUSO</name>
<dbReference type="Proteomes" id="UP000005809">
    <property type="component" value="Unassembled WGS sequence"/>
</dbReference>
<protein>
    <recommendedName>
        <fullName evidence="3">Glycosyltransferase 2-like domain-containing protein</fullName>
    </recommendedName>
</protein>
<evidence type="ECO:0000313" key="5">
    <source>
        <dbReference type="Proteomes" id="UP000005809"/>
    </source>
</evidence>
<dbReference type="PATRIC" id="fig|620833.3.peg.1233"/>
<dbReference type="AlphaFoldDB" id="K1GHD7"/>
<reference evidence="4 5" key="1">
    <citation type="submission" date="2012-05" db="EMBL/GenBank/DDBJ databases">
        <title>The Genome Sequence of Fusobacterium periodontium Oral Taxon 201 Strain D10.</title>
        <authorList>
            <consortium name="The Broad Institute Genome Sequencing Platform"/>
            <consortium name="The Broad Institute Genome Sequencing Center for Infectious Disease"/>
            <person name="Earl A."/>
            <person name="Ward D."/>
            <person name="Feldgarden M."/>
            <person name="Gevers D."/>
            <person name="Strauss J."/>
            <person name="Sibley C."/>
            <person name="White A."/>
            <person name="Ambrose C.E."/>
            <person name="Allen-Vercoe E."/>
            <person name="Walker B."/>
            <person name="Young S.K."/>
            <person name="Zeng Q."/>
            <person name="Gargeya S."/>
            <person name="Fitzgerald M."/>
            <person name="Haas B."/>
            <person name="Abouelleil A."/>
            <person name="Alvarado L."/>
            <person name="Arachchi H.M."/>
            <person name="Berlin A.M."/>
            <person name="Chapman S.B."/>
            <person name="Goldberg J."/>
            <person name="Griggs A."/>
            <person name="Gujja S."/>
            <person name="Hansen M."/>
            <person name="Howarth C."/>
            <person name="Imamovic A."/>
            <person name="Larimer J."/>
            <person name="McCowan C."/>
            <person name="Montmayeur A."/>
            <person name="Murphy C."/>
            <person name="Neiman D."/>
            <person name="Pearson M."/>
            <person name="Priest M."/>
            <person name="Roberts A."/>
            <person name="Saif S."/>
            <person name="Shea T."/>
            <person name="Sisk P."/>
            <person name="Sykes S."/>
            <person name="Wortman J."/>
            <person name="Nusbaum C."/>
            <person name="Birren B."/>
        </authorList>
    </citation>
    <scope>NUCLEOTIDE SEQUENCE [LARGE SCALE GENOMIC DNA]</scope>
    <source>
        <strain evidence="4 5">D10</strain>
    </source>
</reference>
<dbReference type="EMBL" id="ACIF01000219">
    <property type="protein sequence ID" value="EKA93514.1"/>
    <property type="molecule type" value="Genomic_DNA"/>
</dbReference>
<dbReference type="SUPFAM" id="SSF53448">
    <property type="entry name" value="Nucleotide-diphospho-sugar transferases"/>
    <property type="match status" value="1"/>
</dbReference>
<dbReference type="RefSeq" id="WP_005967430.1">
    <property type="nucleotide sequence ID" value="NZ_JH815384.1"/>
</dbReference>
<evidence type="ECO:0000259" key="3">
    <source>
        <dbReference type="Pfam" id="PF00535"/>
    </source>
</evidence>
<dbReference type="CDD" id="cd00761">
    <property type="entry name" value="Glyco_tranf_GTA_type"/>
    <property type="match status" value="1"/>
</dbReference>
<comment type="caution">
    <text evidence="4">The sequence shown here is derived from an EMBL/GenBank/DDBJ whole genome shotgun (WGS) entry which is preliminary data.</text>
</comment>
<dbReference type="Gene3D" id="3.90.550.10">
    <property type="entry name" value="Spore Coat Polysaccharide Biosynthesis Protein SpsA, Chain A"/>
    <property type="match status" value="1"/>
</dbReference>
<dbReference type="GO" id="GO:0016757">
    <property type="term" value="F:glycosyltransferase activity"/>
    <property type="evidence" value="ECO:0007669"/>
    <property type="project" value="UniProtKB-KW"/>
</dbReference>
<keyword evidence="1" id="KW-0328">Glycosyltransferase</keyword>
<feature type="domain" description="Glycosyltransferase 2-like" evidence="3">
    <location>
        <begin position="7"/>
        <end position="173"/>
    </location>
</feature>
<sequence>MNRPLISIIMPVYRVELFVAKAIESLQKQSYDNFELVIVDDGSPDKSGEICDSYAKKDNRIKVIHKKNEGAPSARNLALNMIKGKYVYFMDSDDWCESTMLEDMLNLAEENNSELVVTGFYIDTYYSDKKYGTQHINCPSKIYDNKDDFRKDAYKYFDNNLLYTPWNKLFLFSRIKELNISFKNTIMDDFPFVLDYIKDVNRVVISENMYYHFLRARSESETQKYRPTLYEKRQEEHKWLEDLYRHWNLDTKIETKEFLSRRYLERLIECIENVTNVKSKLTKKEQKLKIKEMISSPKIKEMIEVAKPNTLILKLVLLPLKIQSVNWAYFQSRFITFVRKHNLKLFTMLKNKRKRK</sequence>
<proteinExistence type="predicted"/>
<evidence type="ECO:0000256" key="2">
    <source>
        <dbReference type="ARBA" id="ARBA00022679"/>
    </source>
</evidence>
<dbReference type="InterPro" id="IPR029044">
    <property type="entry name" value="Nucleotide-diphossugar_trans"/>
</dbReference>
<keyword evidence="2" id="KW-0808">Transferase</keyword>
<dbReference type="HOGENOM" id="CLU_025996_25_0_0"/>
<dbReference type="InterPro" id="IPR001173">
    <property type="entry name" value="Glyco_trans_2-like"/>
</dbReference>
<evidence type="ECO:0000256" key="1">
    <source>
        <dbReference type="ARBA" id="ARBA00022676"/>
    </source>
</evidence>
<dbReference type="PANTHER" id="PTHR22916">
    <property type="entry name" value="GLYCOSYLTRANSFERASE"/>
    <property type="match status" value="1"/>
</dbReference>
<dbReference type="Pfam" id="PF00535">
    <property type="entry name" value="Glycos_transf_2"/>
    <property type="match status" value="1"/>
</dbReference>